<dbReference type="Proteomes" id="UP000735302">
    <property type="component" value="Unassembled WGS sequence"/>
</dbReference>
<dbReference type="EMBL" id="BLXT01004995">
    <property type="protein sequence ID" value="GFO18856.1"/>
    <property type="molecule type" value="Genomic_DNA"/>
</dbReference>
<evidence type="ECO:0000313" key="9">
    <source>
        <dbReference type="EMBL" id="GFO18856.1"/>
    </source>
</evidence>
<dbReference type="InterPro" id="IPR033909">
    <property type="entry name" value="RNR_small"/>
</dbReference>
<dbReference type="GO" id="GO:0005829">
    <property type="term" value="C:cytosol"/>
    <property type="evidence" value="ECO:0007669"/>
    <property type="project" value="TreeGrafter"/>
</dbReference>
<dbReference type="InterPro" id="IPR012348">
    <property type="entry name" value="RNR-like"/>
</dbReference>
<name>A0AAV4BIU2_9GAST</name>
<dbReference type="PANTHER" id="PTHR23409:SF18">
    <property type="entry name" value="RIBONUCLEOSIDE-DIPHOSPHATE REDUCTASE SUBUNIT M2"/>
    <property type="match status" value="1"/>
</dbReference>
<dbReference type="CDD" id="cd01049">
    <property type="entry name" value="RNRR2"/>
    <property type="match status" value="1"/>
</dbReference>
<proteinExistence type="inferred from homology"/>
<evidence type="ECO:0000256" key="5">
    <source>
        <dbReference type="ARBA" id="ARBA00023002"/>
    </source>
</evidence>
<dbReference type="InterPro" id="IPR030475">
    <property type="entry name" value="RNR_small_AS"/>
</dbReference>
<evidence type="ECO:0000256" key="3">
    <source>
        <dbReference type="ARBA" id="ARBA00012274"/>
    </source>
</evidence>
<dbReference type="AlphaFoldDB" id="A0AAV4BIU2"/>
<dbReference type="PANTHER" id="PTHR23409">
    <property type="entry name" value="RIBONUCLEOSIDE-DIPHOSPHATE REDUCTASE SMALL CHAIN"/>
    <property type="match status" value="1"/>
</dbReference>
<evidence type="ECO:0000256" key="2">
    <source>
        <dbReference type="ARBA" id="ARBA00009303"/>
    </source>
</evidence>
<keyword evidence="5" id="KW-0560">Oxidoreductase</keyword>
<keyword evidence="7" id="KW-0215">Deoxyribonucleotide synthesis</keyword>
<dbReference type="GO" id="GO:0004748">
    <property type="term" value="F:ribonucleoside-diphosphate reductase activity, thioredoxin disulfide as acceptor"/>
    <property type="evidence" value="ECO:0007669"/>
    <property type="project" value="UniProtKB-EC"/>
</dbReference>
<evidence type="ECO:0000256" key="6">
    <source>
        <dbReference type="ARBA" id="ARBA00023004"/>
    </source>
</evidence>
<comment type="cofactor">
    <cofactor evidence="1">
        <name>Fe cation</name>
        <dbReference type="ChEBI" id="CHEBI:24875"/>
    </cofactor>
</comment>
<comment type="similarity">
    <text evidence="2">Belongs to the ribonucleoside diphosphate reductase small chain family.</text>
</comment>
<dbReference type="GO" id="GO:0046872">
    <property type="term" value="F:metal ion binding"/>
    <property type="evidence" value="ECO:0007669"/>
    <property type="project" value="UniProtKB-KW"/>
</dbReference>
<organism evidence="9 10">
    <name type="scientific">Plakobranchus ocellatus</name>
    <dbReference type="NCBI Taxonomy" id="259542"/>
    <lineage>
        <taxon>Eukaryota</taxon>
        <taxon>Metazoa</taxon>
        <taxon>Spiralia</taxon>
        <taxon>Lophotrochozoa</taxon>
        <taxon>Mollusca</taxon>
        <taxon>Gastropoda</taxon>
        <taxon>Heterobranchia</taxon>
        <taxon>Euthyneura</taxon>
        <taxon>Panpulmonata</taxon>
        <taxon>Sacoglossa</taxon>
        <taxon>Placobranchoidea</taxon>
        <taxon>Plakobranchidae</taxon>
        <taxon>Plakobranchus</taxon>
    </lineage>
</organism>
<keyword evidence="6" id="KW-0408">Iron</keyword>
<dbReference type="Pfam" id="PF00268">
    <property type="entry name" value="Ribonuc_red_sm"/>
    <property type="match status" value="1"/>
</dbReference>
<dbReference type="SUPFAM" id="SSF47240">
    <property type="entry name" value="Ferritin-like"/>
    <property type="match status" value="1"/>
</dbReference>
<dbReference type="InterPro" id="IPR000358">
    <property type="entry name" value="RNR_small_fam"/>
</dbReference>
<evidence type="ECO:0000256" key="4">
    <source>
        <dbReference type="ARBA" id="ARBA00022723"/>
    </source>
</evidence>
<dbReference type="FunFam" id="1.10.620.20:FF:000004">
    <property type="entry name" value="Ribonucleoside-diphosphate reductase subunit M2 B"/>
    <property type="match status" value="1"/>
</dbReference>
<dbReference type="Gene3D" id="1.10.620.20">
    <property type="entry name" value="Ribonucleotide Reductase, subunit A"/>
    <property type="match status" value="1"/>
</dbReference>
<evidence type="ECO:0000313" key="10">
    <source>
        <dbReference type="Proteomes" id="UP000735302"/>
    </source>
</evidence>
<accession>A0AAV4BIU2</accession>
<gene>
    <name evidence="9" type="ORF">PoB_004536100</name>
</gene>
<protein>
    <recommendedName>
        <fullName evidence="3">ribonucleoside-diphosphate reductase</fullName>
        <ecNumber evidence="3">1.17.4.1</ecNumber>
    </recommendedName>
</protein>
<feature type="region of interest" description="Disordered" evidence="8">
    <location>
        <begin position="30"/>
        <end position="71"/>
    </location>
</feature>
<keyword evidence="10" id="KW-1185">Reference proteome</keyword>
<evidence type="ECO:0000256" key="8">
    <source>
        <dbReference type="SAM" id="MobiDB-lite"/>
    </source>
</evidence>
<feature type="compositionally biased region" description="Polar residues" evidence="8">
    <location>
        <begin position="46"/>
        <end position="63"/>
    </location>
</feature>
<dbReference type="GO" id="GO:0009263">
    <property type="term" value="P:deoxyribonucleotide biosynthetic process"/>
    <property type="evidence" value="ECO:0007669"/>
    <property type="project" value="UniProtKB-KW"/>
</dbReference>
<comment type="caution">
    <text evidence="9">The sequence shown here is derived from an EMBL/GenBank/DDBJ whole genome shotgun (WGS) entry which is preliminary data.</text>
</comment>
<reference evidence="9 10" key="1">
    <citation type="journal article" date="2021" name="Elife">
        <title>Chloroplast acquisition without the gene transfer in kleptoplastic sea slugs, Plakobranchus ocellatus.</title>
        <authorList>
            <person name="Maeda T."/>
            <person name="Takahashi S."/>
            <person name="Yoshida T."/>
            <person name="Shimamura S."/>
            <person name="Takaki Y."/>
            <person name="Nagai Y."/>
            <person name="Toyoda A."/>
            <person name="Suzuki Y."/>
            <person name="Arimoto A."/>
            <person name="Ishii H."/>
            <person name="Satoh N."/>
            <person name="Nishiyama T."/>
            <person name="Hasebe M."/>
            <person name="Maruyama T."/>
            <person name="Minagawa J."/>
            <person name="Obokata J."/>
            <person name="Shigenobu S."/>
        </authorList>
    </citation>
    <scope>NUCLEOTIDE SEQUENCE [LARGE SCALE GENOMIC DNA]</scope>
</reference>
<evidence type="ECO:0000256" key="7">
    <source>
        <dbReference type="ARBA" id="ARBA00023116"/>
    </source>
</evidence>
<dbReference type="PROSITE" id="PS00368">
    <property type="entry name" value="RIBORED_SMALL"/>
    <property type="match status" value="1"/>
</dbReference>
<sequence>MPSDVTFQHNTEADLCKITSVFKIHDENQIPTGVSQGKNKTRKPLGTSSLQNQDNSLVQSTQKEPLKPVQLEEEPLLKENPRRFVVFPIKYHDIWQMYKKAEASFWTAEEVDLSKDLDQWEKLKKEEKHFISHVLAFFAASDGIVNENLVERFSKEVQVTEARCFYGFQIAMENVHSEMYSLLIDTYIKDSAEREFLFNAIETLPCVKKKADWAIKWIGDENSPYSERVVAFAAVEGIFFSGSFAAIFWLKKRGIMPGLTFSNELISRDEGLHCDFACLMFRHLVNKPSKERVYEIITDAVKIEQEFLTEALPCNLIGMNCDLMKKYIEFVADRLLVDLECEKVYHSENPFDFMEHISLEGKTNFFEKRVGEYQKMGVMNTSSAHEFSTEEDF</sequence>
<dbReference type="EC" id="1.17.4.1" evidence="3"/>
<evidence type="ECO:0000256" key="1">
    <source>
        <dbReference type="ARBA" id="ARBA00001962"/>
    </source>
</evidence>
<keyword evidence="4" id="KW-0479">Metal-binding</keyword>
<dbReference type="InterPro" id="IPR009078">
    <property type="entry name" value="Ferritin-like_SF"/>
</dbReference>